<reference evidence="1 2" key="1">
    <citation type="submission" date="2017-11" db="EMBL/GenBank/DDBJ databases">
        <title>Complete genome of a free-living desiccation-tolerant cyanobacterium and its photosynthetic adaptation to extreme terrestrial habitat.</title>
        <authorList>
            <person name="Shang J."/>
        </authorList>
    </citation>
    <scope>NUCLEOTIDE SEQUENCE [LARGE SCALE GENOMIC DNA]</scope>
    <source>
        <strain evidence="1 2">CCNUN1</strain>
    </source>
</reference>
<organism evidence="1 2">
    <name type="scientific">Nostoc flagelliforme CCNUN1</name>
    <dbReference type="NCBI Taxonomy" id="2038116"/>
    <lineage>
        <taxon>Bacteria</taxon>
        <taxon>Bacillati</taxon>
        <taxon>Cyanobacteriota</taxon>
        <taxon>Cyanophyceae</taxon>
        <taxon>Nostocales</taxon>
        <taxon>Nostocaceae</taxon>
        <taxon>Nostoc</taxon>
    </lineage>
</organism>
<dbReference type="EMBL" id="CP024785">
    <property type="protein sequence ID" value="AUB42431.1"/>
    <property type="molecule type" value="Genomic_DNA"/>
</dbReference>
<proteinExistence type="predicted"/>
<protein>
    <submittedName>
        <fullName evidence="1">Uncharacterized protein</fullName>
    </submittedName>
</protein>
<gene>
    <name evidence="1" type="ORF">COO91_08559</name>
</gene>
<dbReference type="AlphaFoldDB" id="A0A2K8T439"/>
<sequence>MVSSLGYPVACDRFRLPCCYYGVSLHGEDLGDWSELGILSVLSLLQQEFYRGRLLTGLAAAGSG</sequence>
<name>A0A2K8T439_9NOSO</name>
<evidence type="ECO:0000313" key="1">
    <source>
        <dbReference type="EMBL" id="AUB42431.1"/>
    </source>
</evidence>
<keyword evidence="2" id="KW-1185">Reference proteome</keyword>
<accession>A0A2K8T439</accession>
<dbReference type="Proteomes" id="UP000232003">
    <property type="component" value="Chromosome"/>
</dbReference>
<evidence type="ECO:0000313" key="2">
    <source>
        <dbReference type="Proteomes" id="UP000232003"/>
    </source>
</evidence>
<dbReference type="KEGG" id="nfl:COO91_08559"/>